<dbReference type="Proteomes" id="UP001501727">
    <property type="component" value="Unassembled WGS sequence"/>
</dbReference>
<keyword evidence="2" id="KW-1185">Reference proteome</keyword>
<organism evidence="1 2">
    <name type="scientific">Luteimonas lutimaris</name>
    <dbReference type="NCBI Taxonomy" id="698645"/>
    <lineage>
        <taxon>Bacteria</taxon>
        <taxon>Pseudomonadati</taxon>
        <taxon>Pseudomonadota</taxon>
        <taxon>Gammaproteobacteria</taxon>
        <taxon>Lysobacterales</taxon>
        <taxon>Lysobacteraceae</taxon>
        <taxon>Luteimonas</taxon>
    </lineage>
</organism>
<proteinExistence type="predicted"/>
<dbReference type="RefSeq" id="WP_344759750.1">
    <property type="nucleotide sequence ID" value="NZ_BAAAZU010000010.1"/>
</dbReference>
<evidence type="ECO:0000313" key="1">
    <source>
        <dbReference type="EMBL" id="GAA3925288.1"/>
    </source>
</evidence>
<comment type="caution">
    <text evidence="1">The sequence shown here is derived from an EMBL/GenBank/DDBJ whole genome shotgun (WGS) entry which is preliminary data.</text>
</comment>
<reference evidence="2" key="1">
    <citation type="journal article" date="2019" name="Int. J. Syst. Evol. Microbiol.">
        <title>The Global Catalogue of Microorganisms (GCM) 10K type strain sequencing project: providing services to taxonomists for standard genome sequencing and annotation.</title>
        <authorList>
            <consortium name="The Broad Institute Genomics Platform"/>
            <consortium name="The Broad Institute Genome Sequencing Center for Infectious Disease"/>
            <person name="Wu L."/>
            <person name="Ma J."/>
        </authorList>
    </citation>
    <scope>NUCLEOTIDE SEQUENCE [LARGE SCALE GENOMIC DNA]</scope>
    <source>
        <strain evidence="2">JCM 16916</strain>
    </source>
</reference>
<dbReference type="EMBL" id="BAAAZU010000010">
    <property type="protein sequence ID" value="GAA3925288.1"/>
    <property type="molecule type" value="Genomic_DNA"/>
</dbReference>
<evidence type="ECO:0000313" key="2">
    <source>
        <dbReference type="Proteomes" id="UP001501727"/>
    </source>
</evidence>
<gene>
    <name evidence="1" type="ORF">GCM10022229_18980</name>
</gene>
<accession>A0ABP7MKJ9</accession>
<name>A0ABP7MKJ9_9GAMM</name>
<sequence>MTRSEANKQKHARDRFHESAQRALALGVGPWELAAMIGTAWQDTTPRRSWREVHSACMADDRPEGHQMTPEETEVYTAVCLGDYLGAGTEEMLALFRAFRAGVRPVIWMPDEERSGGVDGSPFTGHDVERIARSAYQRIQGRMLTLSEVERIAADETGFELCEASAAA</sequence>
<protein>
    <submittedName>
        <fullName evidence="1">Uncharacterized protein</fullName>
    </submittedName>
</protein>